<keyword evidence="5" id="KW-0949">S-adenosyl-L-methionine</keyword>
<dbReference type="InterPro" id="IPR051810">
    <property type="entry name" value="Precorrin_MeTrfase"/>
</dbReference>
<evidence type="ECO:0000313" key="7">
    <source>
        <dbReference type="EMBL" id="SFN09000.1"/>
    </source>
</evidence>
<name>A0A1I4W703_9BACT</name>
<dbReference type="InterPro" id="IPR035996">
    <property type="entry name" value="4pyrrol_Methylase_sf"/>
</dbReference>
<keyword evidence="3 7" id="KW-0489">Methyltransferase</keyword>
<dbReference type="GO" id="GO:0009236">
    <property type="term" value="P:cobalamin biosynthetic process"/>
    <property type="evidence" value="ECO:0007669"/>
    <property type="project" value="UniProtKB-UniPathway"/>
</dbReference>
<dbReference type="OrthoDB" id="9772960at2"/>
<sequence>MSLGPGFPEYMIPEAREALDSSDLIVGYSTYVSLIKPLYPDKTFLVKGMRQELQRVLMAIEEARKGKRVSLVSGGDVGIYGMAGLVFDVCRKEDIAVAPFGYPETDRESQEWELSVRIVPGVSALNAAAAVLGAPLMHDFATISLSDHLTPWSLIEKRIHAAAMADFVIVFYNPRSKTRPKLLDKALSIVLEYRSPETPAGIVKRAMRDGQERIITKLESIVTKDIDMQTILIIGNARTYVWRGWMVTPRGYDEKYLV</sequence>
<reference evidence="7 8" key="1">
    <citation type="submission" date="2016-10" db="EMBL/GenBank/DDBJ databases">
        <authorList>
            <person name="de Groot N.N."/>
        </authorList>
    </citation>
    <scope>NUCLEOTIDE SEQUENCE [LARGE SCALE GENOMIC DNA]</scope>
    <source>
        <strain evidence="7 8">DSM 9990</strain>
    </source>
</reference>
<dbReference type="GO" id="GO:0008168">
    <property type="term" value="F:methyltransferase activity"/>
    <property type="evidence" value="ECO:0007669"/>
    <property type="project" value="UniProtKB-KW"/>
</dbReference>
<evidence type="ECO:0000256" key="5">
    <source>
        <dbReference type="ARBA" id="ARBA00022691"/>
    </source>
</evidence>
<dbReference type="GO" id="GO:0032259">
    <property type="term" value="P:methylation"/>
    <property type="evidence" value="ECO:0007669"/>
    <property type="project" value="UniProtKB-KW"/>
</dbReference>
<dbReference type="NCBIfam" id="TIGR01466">
    <property type="entry name" value="cobJ_cbiH"/>
    <property type="match status" value="1"/>
</dbReference>
<evidence type="ECO:0000256" key="2">
    <source>
        <dbReference type="ARBA" id="ARBA00022573"/>
    </source>
</evidence>
<comment type="pathway">
    <text evidence="1">Cofactor biosynthesis; adenosylcobalamin biosynthesis.</text>
</comment>
<dbReference type="InterPro" id="IPR014776">
    <property type="entry name" value="4pyrrole_Mease_sub2"/>
</dbReference>
<dbReference type="UniPathway" id="UPA00148"/>
<dbReference type="EMBL" id="FOUU01000014">
    <property type="protein sequence ID" value="SFN09000.1"/>
    <property type="molecule type" value="Genomic_DNA"/>
</dbReference>
<proteinExistence type="predicted"/>
<dbReference type="PANTHER" id="PTHR47036:SF1">
    <property type="entry name" value="COBALT-FACTOR III C(17)-METHYLTRANSFERASE-RELATED"/>
    <property type="match status" value="1"/>
</dbReference>
<dbReference type="SUPFAM" id="SSF53790">
    <property type="entry name" value="Tetrapyrrole methylase"/>
    <property type="match status" value="1"/>
</dbReference>
<dbReference type="InterPro" id="IPR000878">
    <property type="entry name" value="4pyrrol_Mease"/>
</dbReference>
<keyword evidence="2" id="KW-0169">Cobalamin biosynthesis</keyword>
<protein>
    <submittedName>
        <fullName evidence="7">Cobalt-precorrin 3 C17-methyltransferase</fullName>
    </submittedName>
</protein>
<dbReference type="CDD" id="cd11646">
    <property type="entry name" value="Precorrin_3B_C17_MT"/>
    <property type="match status" value="1"/>
</dbReference>
<dbReference type="InterPro" id="IPR014777">
    <property type="entry name" value="4pyrrole_Mease_sub1"/>
</dbReference>
<evidence type="ECO:0000256" key="4">
    <source>
        <dbReference type="ARBA" id="ARBA00022679"/>
    </source>
</evidence>
<dbReference type="Gene3D" id="3.40.1010.10">
    <property type="entry name" value="Cobalt-precorrin-4 Transmethylase, Domain 1"/>
    <property type="match status" value="1"/>
</dbReference>
<evidence type="ECO:0000256" key="1">
    <source>
        <dbReference type="ARBA" id="ARBA00004953"/>
    </source>
</evidence>
<dbReference type="Pfam" id="PF00590">
    <property type="entry name" value="TP_methylase"/>
    <property type="match status" value="1"/>
</dbReference>
<evidence type="ECO:0000259" key="6">
    <source>
        <dbReference type="Pfam" id="PF00590"/>
    </source>
</evidence>
<dbReference type="Proteomes" id="UP000199611">
    <property type="component" value="Unassembled WGS sequence"/>
</dbReference>
<feature type="domain" description="Tetrapyrrole methylase" evidence="6">
    <location>
        <begin position="3"/>
        <end position="221"/>
    </location>
</feature>
<dbReference type="Gene3D" id="3.30.950.10">
    <property type="entry name" value="Methyltransferase, Cobalt-precorrin-4 Transmethylase, Domain 2"/>
    <property type="match status" value="1"/>
</dbReference>
<keyword evidence="4 7" id="KW-0808">Transferase</keyword>
<evidence type="ECO:0000313" key="8">
    <source>
        <dbReference type="Proteomes" id="UP000199611"/>
    </source>
</evidence>
<organism evidence="7 8">
    <name type="scientific">Thermodesulforhabdus norvegica</name>
    <dbReference type="NCBI Taxonomy" id="39841"/>
    <lineage>
        <taxon>Bacteria</taxon>
        <taxon>Pseudomonadati</taxon>
        <taxon>Thermodesulfobacteriota</taxon>
        <taxon>Syntrophobacteria</taxon>
        <taxon>Syntrophobacterales</taxon>
        <taxon>Thermodesulforhabdaceae</taxon>
        <taxon>Thermodesulforhabdus</taxon>
    </lineage>
</organism>
<accession>A0A1I4W703</accession>
<dbReference type="AlphaFoldDB" id="A0A1I4W703"/>
<dbReference type="RefSeq" id="WP_093396438.1">
    <property type="nucleotide sequence ID" value="NZ_FOUU01000014.1"/>
</dbReference>
<evidence type="ECO:0000256" key="3">
    <source>
        <dbReference type="ARBA" id="ARBA00022603"/>
    </source>
</evidence>
<keyword evidence="8" id="KW-1185">Reference proteome</keyword>
<dbReference type="PANTHER" id="PTHR47036">
    <property type="entry name" value="COBALT-FACTOR III C(17)-METHYLTRANSFERASE-RELATED"/>
    <property type="match status" value="1"/>
</dbReference>
<dbReference type="STRING" id="39841.SAMN05660836_02625"/>
<dbReference type="InterPro" id="IPR006363">
    <property type="entry name" value="Cbl_synth_CobJ/CibH_dom"/>
</dbReference>
<gene>
    <name evidence="7" type="ORF">SAMN05660836_02625</name>
</gene>